<dbReference type="AlphaFoldDB" id="S9QBS2"/>
<sequence length="81" mass="8866">MWHGEHVSGCDGGVDVRDRIRHDKGLRYSPRPARAAPDARNAPTRRAGSTHPKRLKPSWARVKAASRSEPPPSSHPHSASS</sequence>
<comment type="caution">
    <text evidence="2">The sequence shown here is derived from an EMBL/GenBank/DDBJ whole genome shotgun (WGS) entry which is preliminary data.</text>
</comment>
<dbReference type="EMBL" id="ANAH02000022">
    <property type="protein sequence ID" value="EPX58764.1"/>
    <property type="molecule type" value="Genomic_DNA"/>
</dbReference>
<protein>
    <submittedName>
        <fullName evidence="2">Uncharacterized protein</fullName>
    </submittedName>
</protein>
<evidence type="ECO:0000313" key="3">
    <source>
        <dbReference type="Proteomes" id="UP000011682"/>
    </source>
</evidence>
<reference evidence="2" key="1">
    <citation type="submission" date="2013-05" db="EMBL/GenBank/DDBJ databases">
        <title>Genome assembly of Cystobacter fuscus DSM 2262.</title>
        <authorList>
            <person name="Sharma G."/>
            <person name="Khatri I."/>
            <person name="Kaur C."/>
            <person name="Mayilraj S."/>
            <person name="Subramanian S."/>
        </authorList>
    </citation>
    <scope>NUCLEOTIDE SEQUENCE [LARGE SCALE GENOMIC DNA]</scope>
    <source>
        <strain evidence="2">DSM 2262</strain>
    </source>
</reference>
<keyword evidence="3" id="KW-1185">Reference proteome</keyword>
<evidence type="ECO:0000256" key="1">
    <source>
        <dbReference type="SAM" id="MobiDB-lite"/>
    </source>
</evidence>
<feature type="compositionally biased region" description="Basic and acidic residues" evidence="1">
    <location>
        <begin position="1"/>
        <end position="26"/>
    </location>
</feature>
<proteinExistence type="predicted"/>
<evidence type="ECO:0000313" key="2">
    <source>
        <dbReference type="EMBL" id="EPX58764.1"/>
    </source>
</evidence>
<name>S9QBS2_CYSF2</name>
<organism evidence="2 3">
    <name type="scientific">Cystobacter fuscus (strain ATCC 25194 / DSM 2262 / NBRC 100088 / M29)</name>
    <dbReference type="NCBI Taxonomy" id="1242864"/>
    <lineage>
        <taxon>Bacteria</taxon>
        <taxon>Pseudomonadati</taxon>
        <taxon>Myxococcota</taxon>
        <taxon>Myxococcia</taxon>
        <taxon>Myxococcales</taxon>
        <taxon>Cystobacterineae</taxon>
        <taxon>Archangiaceae</taxon>
        <taxon>Cystobacter</taxon>
    </lineage>
</organism>
<feature type="compositionally biased region" description="Low complexity" evidence="1">
    <location>
        <begin position="27"/>
        <end position="47"/>
    </location>
</feature>
<gene>
    <name evidence="2" type="ORF">D187_003725</name>
</gene>
<dbReference type="Proteomes" id="UP000011682">
    <property type="component" value="Unassembled WGS sequence"/>
</dbReference>
<feature type="region of interest" description="Disordered" evidence="1">
    <location>
        <begin position="1"/>
        <end position="81"/>
    </location>
</feature>
<accession>S9QBS2</accession>